<evidence type="ECO:0000313" key="3">
    <source>
        <dbReference type="Proteomes" id="UP001589733"/>
    </source>
</evidence>
<dbReference type="Gene3D" id="3.10.620.30">
    <property type="match status" value="1"/>
</dbReference>
<dbReference type="RefSeq" id="WP_380010945.1">
    <property type="nucleotide sequence ID" value="NZ_JBHLYR010000044.1"/>
</dbReference>
<dbReference type="InterPro" id="IPR002931">
    <property type="entry name" value="Transglutaminase-like"/>
</dbReference>
<dbReference type="InterPro" id="IPR038765">
    <property type="entry name" value="Papain-like_cys_pep_sf"/>
</dbReference>
<dbReference type="PANTHER" id="PTHR33490">
    <property type="entry name" value="BLR5614 PROTEIN-RELATED"/>
    <property type="match status" value="1"/>
</dbReference>
<dbReference type="SMART" id="SM00460">
    <property type="entry name" value="TGc"/>
    <property type="match status" value="1"/>
</dbReference>
<gene>
    <name evidence="2" type="ORF">ACFFLM_13550</name>
</gene>
<proteinExistence type="predicted"/>
<organism evidence="2 3">
    <name type="scientific">Deinococcus oregonensis</name>
    <dbReference type="NCBI Taxonomy" id="1805970"/>
    <lineage>
        <taxon>Bacteria</taxon>
        <taxon>Thermotogati</taxon>
        <taxon>Deinococcota</taxon>
        <taxon>Deinococci</taxon>
        <taxon>Deinococcales</taxon>
        <taxon>Deinococcaceae</taxon>
        <taxon>Deinococcus</taxon>
    </lineage>
</organism>
<evidence type="ECO:0000313" key="2">
    <source>
        <dbReference type="EMBL" id="MFB9992994.1"/>
    </source>
</evidence>
<name>A0ABV6AZS0_9DEIO</name>
<dbReference type="EMBL" id="JBHLYR010000044">
    <property type="protein sequence ID" value="MFB9992994.1"/>
    <property type="molecule type" value="Genomic_DNA"/>
</dbReference>
<dbReference type="PANTHER" id="PTHR33490:SF6">
    <property type="entry name" value="SLL1049 PROTEIN"/>
    <property type="match status" value="1"/>
</dbReference>
<dbReference type="Pfam" id="PF01841">
    <property type="entry name" value="Transglut_core"/>
    <property type="match status" value="1"/>
</dbReference>
<evidence type="ECO:0000259" key="1">
    <source>
        <dbReference type="SMART" id="SM00460"/>
    </source>
</evidence>
<protein>
    <submittedName>
        <fullName evidence="2">Transglutaminase N-terminal domain-containing protein</fullName>
    </submittedName>
</protein>
<accession>A0ABV6AZS0</accession>
<reference evidence="2 3" key="1">
    <citation type="submission" date="2024-09" db="EMBL/GenBank/DDBJ databases">
        <authorList>
            <person name="Sun Q."/>
            <person name="Mori K."/>
        </authorList>
    </citation>
    <scope>NUCLEOTIDE SEQUENCE [LARGE SCALE GENOMIC DNA]</scope>
    <source>
        <strain evidence="2 3">JCM 13503</strain>
    </source>
</reference>
<dbReference type="SUPFAM" id="SSF54001">
    <property type="entry name" value="Cysteine proteinases"/>
    <property type="match status" value="1"/>
</dbReference>
<sequence>MPPPTSTARQWIWNQDEARTMRCEIRHTTEYHYPEPAWDSFNQVRLHPAREVRQSVRSFHLQVEPDAEITSHKDYFGAIVHHVHVHEPHRYLKIEAQAIVDTHAVTMPAPSPFSVLREARARNTEFLVASPRVPSGDWPEVFGVTRPGSTDDLPTFLMELTTRLNRQFSYDTKATAVNTPLAEFAQHGRGVCQDFTHAMLGITRQLGIPSRYVSGYLYSGGDMLGAEATHAWAECLIPEYGWLGYDPTNNCLAGEKHIKIGHGREYGDVSPVRGTYFGGGRGKLDVEVRVYGEQ</sequence>
<dbReference type="Pfam" id="PF08379">
    <property type="entry name" value="Bact_transglu_N"/>
    <property type="match status" value="1"/>
</dbReference>
<comment type="caution">
    <text evidence="2">The sequence shown here is derived from an EMBL/GenBank/DDBJ whole genome shotgun (WGS) entry which is preliminary data.</text>
</comment>
<keyword evidence="3" id="KW-1185">Reference proteome</keyword>
<feature type="domain" description="Transglutaminase-like" evidence="1">
    <location>
        <begin position="184"/>
        <end position="249"/>
    </location>
</feature>
<dbReference type="InterPro" id="IPR013589">
    <property type="entry name" value="Bac_transglu_N"/>
</dbReference>
<dbReference type="Proteomes" id="UP001589733">
    <property type="component" value="Unassembled WGS sequence"/>
</dbReference>